<comment type="similarity">
    <text evidence="2">Belongs to the NOP5/NOP56 family.</text>
</comment>
<comment type="caution">
    <text evidence="7">The sequence shown here is derived from an EMBL/GenBank/DDBJ whole genome shotgun (WGS) entry which is preliminary data.</text>
</comment>
<proteinExistence type="inferred from homology"/>
<sequence>MLVLFETPAGYSLFKLLDEKKIKNVDNIWDEFSTASKAQDNLQLMAFKKFKTTTEATESIASLQDGKLSKTLKKFIKSKCDGSEKLAVADAKLGNLLKESLEIPCVHNSAISELLRGIRAHSDSLLGEHKAELAAMNLAVSHSLGRYKVKFNPEKIDTMIVQAVSLLDDLDKELNNYVMRCREWYGWHFPELGKILPDHQAFAKVVKAIGMRQKAIDTDLSSILPEELEARVKEEAEISMGTDISDIDLLHISQLCDQVIELTEYRTQLFDYLKNRMAALAPNLTALLGELVGARLISHAGSLVSLAKYPASTVQILGAEKALFRALKTKKDTPKYGLLYHAQLISQAPAKCKGKMARKLAGKVSLSSRIDALADDQKGAEIGIESRALLESVLRSEQERGPKRVSNSAHKHEKYHFKSETYGYDESADNTAKNQKRKFEEEDEKPAKKPKVEVVEENEDAEMEDVSEKKKKKKDKKKSKVEEEEEEEE</sequence>
<dbReference type="EMBL" id="CATQJA010002630">
    <property type="protein sequence ID" value="CAJ0574455.1"/>
    <property type="molecule type" value="Genomic_DNA"/>
</dbReference>
<dbReference type="InterPro" id="IPR045056">
    <property type="entry name" value="Nop56/Nop58"/>
</dbReference>
<feature type="compositionally biased region" description="Basic and acidic residues" evidence="5">
    <location>
        <begin position="437"/>
        <end position="454"/>
    </location>
</feature>
<dbReference type="GO" id="GO:0030515">
    <property type="term" value="F:snoRNA binding"/>
    <property type="evidence" value="ECO:0007669"/>
    <property type="project" value="InterPro"/>
</dbReference>
<dbReference type="InterPro" id="IPR012974">
    <property type="entry name" value="NOP58/56_N"/>
</dbReference>
<dbReference type="GO" id="GO:0031428">
    <property type="term" value="C:box C/D methylation guide snoRNP complex"/>
    <property type="evidence" value="ECO:0007669"/>
    <property type="project" value="InterPro"/>
</dbReference>
<evidence type="ECO:0000256" key="4">
    <source>
        <dbReference type="ARBA" id="ARBA00023242"/>
    </source>
</evidence>
<evidence type="ECO:0000313" key="8">
    <source>
        <dbReference type="Proteomes" id="UP001177023"/>
    </source>
</evidence>
<name>A0AA36G146_9BILA</name>
<dbReference type="PANTHER" id="PTHR10894">
    <property type="entry name" value="NUCLEOLAR PROTEIN 5 NUCLEOLAR PROTEIN NOP5 NOP58"/>
    <property type="match status" value="1"/>
</dbReference>
<dbReference type="GO" id="GO:0042254">
    <property type="term" value="P:ribosome biogenesis"/>
    <property type="evidence" value="ECO:0007669"/>
    <property type="project" value="UniProtKB-KW"/>
</dbReference>
<evidence type="ECO:0000259" key="6">
    <source>
        <dbReference type="PROSITE" id="PS51358"/>
    </source>
</evidence>
<organism evidence="7 8">
    <name type="scientific">Mesorhabditis spiculigera</name>
    <dbReference type="NCBI Taxonomy" id="96644"/>
    <lineage>
        <taxon>Eukaryota</taxon>
        <taxon>Metazoa</taxon>
        <taxon>Ecdysozoa</taxon>
        <taxon>Nematoda</taxon>
        <taxon>Chromadorea</taxon>
        <taxon>Rhabditida</taxon>
        <taxon>Rhabditina</taxon>
        <taxon>Rhabditomorpha</taxon>
        <taxon>Rhabditoidea</taxon>
        <taxon>Rhabditidae</taxon>
        <taxon>Mesorhabditinae</taxon>
        <taxon>Mesorhabditis</taxon>
    </lineage>
</organism>
<dbReference type="SUPFAM" id="SSF89124">
    <property type="entry name" value="Nop domain"/>
    <property type="match status" value="1"/>
</dbReference>
<dbReference type="SMART" id="SM00931">
    <property type="entry name" value="NOSIC"/>
    <property type="match status" value="1"/>
</dbReference>
<dbReference type="InterPro" id="IPR012976">
    <property type="entry name" value="NOSIC"/>
</dbReference>
<evidence type="ECO:0000256" key="3">
    <source>
        <dbReference type="ARBA" id="ARBA00022517"/>
    </source>
</evidence>
<feature type="region of interest" description="Disordered" evidence="5">
    <location>
        <begin position="395"/>
        <end position="489"/>
    </location>
</feature>
<reference evidence="7" key="1">
    <citation type="submission" date="2023-06" db="EMBL/GenBank/DDBJ databases">
        <authorList>
            <person name="Delattre M."/>
        </authorList>
    </citation>
    <scope>NUCLEOTIDE SEQUENCE</scope>
    <source>
        <strain evidence="7">AF72</strain>
    </source>
</reference>
<dbReference type="FunFam" id="1.10.246.90:FF:000005">
    <property type="entry name" value="Nucleolar protein 5, putative"/>
    <property type="match status" value="1"/>
</dbReference>
<dbReference type="PROSITE" id="PS51358">
    <property type="entry name" value="NOP"/>
    <property type="match status" value="1"/>
</dbReference>
<keyword evidence="8" id="KW-1185">Reference proteome</keyword>
<feature type="compositionally biased region" description="Acidic residues" evidence="5">
    <location>
        <begin position="455"/>
        <end position="465"/>
    </location>
</feature>
<evidence type="ECO:0000256" key="2">
    <source>
        <dbReference type="ARBA" id="ARBA00009211"/>
    </source>
</evidence>
<feature type="domain" description="Nop" evidence="6">
    <location>
        <begin position="280"/>
        <end position="399"/>
    </location>
</feature>
<dbReference type="GO" id="GO:0032040">
    <property type="term" value="C:small-subunit processome"/>
    <property type="evidence" value="ECO:0007669"/>
    <property type="project" value="InterPro"/>
</dbReference>
<keyword evidence="4" id="KW-0539">Nucleus</keyword>
<dbReference type="Gene3D" id="1.10.287.4070">
    <property type="match status" value="1"/>
</dbReference>
<keyword evidence="3" id="KW-0690">Ribosome biogenesis</keyword>
<evidence type="ECO:0000313" key="7">
    <source>
        <dbReference type="EMBL" id="CAJ0574455.1"/>
    </source>
</evidence>
<dbReference type="Gene3D" id="1.10.246.90">
    <property type="entry name" value="Nop domain"/>
    <property type="match status" value="1"/>
</dbReference>
<evidence type="ECO:0000256" key="1">
    <source>
        <dbReference type="ARBA" id="ARBA00004604"/>
    </source>
</evidence>
<feature type="compositionally biased region" description="Basic residues" evidence="5">
    <location>
        <begin position="469"/>
        <end position="479"/>
    </location>
</feature>
<dbReference type="InterPro" id="IPR042239">
    <property type="entry name" value="Nop_C"/>
</dbReference>
<accession>A0AA36G146</accession>
<dbReference type="InterPro" id="IPR036070">
    <property type="entry name" value="Nop_dom_sf"/>
</dbReference>
<dbReference type="Proteomes" id="UP001177023">
    <property type="component" value="Unassembled WGS sequence"/>
</dbReference>
<comment type="subcellular location">
    <subcellularLocation>
        <location evidence="1">Nucleus</location>
        <location evidence="1">Nucleolus</location>
    </subcellularLocation>
</comment>
<dbReference type="Pfam" id="PF08156">
    <property type="entry name" value="NOP5NT"/>
    <property type="match status" value="1"/>
</dbReference>
<dbReference type="Pfam" id="PF01798">
    <property type="entry name" value="Nop"/>
    <property type="match status" value="1"/>
</dbReference>
<evidence type="ECO:0000256" key="5">
    <source>
        <dbReference type="SAM" id="MobiDB-lite"/>
    </source>
</evidence>
<dbReference type="PANTHER" id="PTHR10894:SF1">
    <property type="entry name" value="NUCLEOLAR PROTEIN 58"/>
    <property type="match status" value="1"/>
</dbReference>
<dbReference type="AlphaFoldDB" id="A0AA36G146"/>
<dbReference type="FunFam" id="1.10.287.4070:FF:000001">
    <property type="entry name" value="Probable Nucleolar protein 58"/>
    <property type="match status" value="1"/>
</dbReference>
<protein>
    <recommendedName>
        <fullName evidence="6">Nop domain-containing protein</fullName>
    </recommendedName>
</protein>
<gene>
    <name evidence="7" type="ORF">MSPICULIGERA_LOCUS12788</name>
</gene>
<dbReference type="InterPro" id="IPR002687">
    <property type="entry name" value="Nop_dom"/>
</dbReference>
<feature type="non-terminal residue" evidence="7">
    <location>
        <position position="489"/>
    </location>
</feature>